<accession>A0A167NZX0</accession>
<dbReference type="EMBL" id="KV417276">
    <property type="protein sequence ID" value="KZO98267.1"/>
    <property type="molecule type" value="Genomic_DNA"/>
</dbReference>
<keyword evidence="3" id="KW-1185">Reference proteome</keyword>
<evidence type="ECO:0000256" key="1">
    <source>
        <dbReference type="SAM" id="SignalP"/>
    </source>
</evidence>
<organism evidence="2 3">
    <name type="scientific">Calocera viscosa (strain TUFC12733)</name>
    <dbReference type="NCBI Taxonomy" id="1330018"/>
    <lineage>
        <taxon>Eukaryota</taxon>
        <taxon>Fungi</taxon>
        <taxon>Dikarya</taxon>
        <taxon>Basidiomycota</taxon>
        <taxon>Agaricomycotina</taxon>
        <taxon>Dacrymycetes</taxon>
        <taxon>Dacrymycetales</taxon>
        <taxon>Dacrymycetaceae</taxon>
        <taxon>Calocera</taxon>
    </lineage>
</organism>
<feature type="chain" id="PRO_5007890913" evidence="1">
    <location>
        <begin position="21"/>
        <end position="201"/>
    </location>
</feature>
<protein>
    <submittedName>
        <fullName evidence="2">Uncharacterized protein</fullName>
    </submittedName>
</protein>
<dbReference type="AlphaFoldDB" id="A0A167NZX0"/>
<name>A0A167NZX0_CALVF</name>
<proteinExistence type="predicted"/>
<reference evidence="2 3" key="1">
    <citation type="journal article" date="2016" name="Mol. Biol. Evol.">
        <title>Comparative Genomics of Early-Diverging Mushroom-Forming Fungi Provides Insights into the Origins of Lignocellulose Decay Capabilities.</title>
        <authorList>
            <person name="Nagy L.G."/>
            <person name="Riley R."/>
            <person name="Tritt A."/>
            <person name="Adam C."/>
            <person name="Daum C."/>
            <person name="Floudas D."/>
            <person name="Sun H."/>
            <person name="Yadav J.S."/>
            <person name="Pangilinan J."/>
            <person name="Larsson K.H."/>
            <person name="Matsuura K."/>
            <person name="Barry K."/>
            <person name="Labutti K."/>
            <person name="Kuo R."/>
            <person name="Ohm R.A."/>
            <person name="Bhattacharya S.S."/>
            <person name="Shirouzu T."/>
            <person name="Yoshinaga Y."/>
            <person name="Martin F.M."/>
            <person name="Grigoriev I.V."/>
            <person name="Hibbett D.S."/>
        </authorList>
    </citation>
    <scope>NUCLEOTIDE SEQUENCE [LARGE SCALE GENOMIC DNA]</scope>
    <source>
        <strain evidence="2 3">TUFC12733</strain>
    </source>
</reference>
<feature type="signal peptide" evidence="1">
    <location>
        <begin position="1"/>
        <end position="20"/>
    </location>
</feature>
<evidence type="ECO:0000313" key="3">
    <source>
        <dbReference type="Proteomes" id="UP000076738"/>
    </source>
</evidence>
<sequence length="201" mass="21189">MQSLFGGLSIALVLAILAVATPTTPHRARQSPQPCTYYACPATLQTSTLDYTTYSNGQLNCNYGSGNCYYAASNLQYLSSRDESDPVGASSPGCLYGVCVYQPPCNTAFTCATLSTNGYYKVSGGPTPLIGIGAGLTCIYQSPSSADSITCEYQASTGELVNGPPTCPSVGCTATSRRGWEGIAPRELQSSEDILEDLRPW</sequence>
<keyword evidence="1" id="KW-0732">Signal</keyword>
<evidence type="ECO:0000313" key="2">
    <source>
        <dbReference type="EMBL" id="KZO98267.1"/>
    </source>
</evidence>
<gene>
    <name evidence="2" type="ORF">CALVIDRAFT_535356</name>
</gene>
<dbReference type="Proteomes" id="UP000076738">
    <property type="component" value="Unassembled WGS sequence"/>
</dbReference>